<reference evidence="2" key="1">
    <citation type="submission" date="2022-06" db="EMBL/GenBank/DDBJ databases">
        <title>Aeoliella straminimaris, a novel planctomycete from sediments.</title>
        <authorList>
            <person name="Vitorino I.R."/>
            <person name="Lage O.M."/>
        </authorList>
    </citation>
    <scope>NUCLEOTIDE SEQUENCE</scope>
    <source>
        <strain evidence="2">ICT_H6.2</strain>
    </source>
</reference>
<protein>
    <submittedName>
        <fullName evidence="2">Uncharacterized protein</fullName>
    </submittedName>
</protein>
<proteinExistence type="predicted"/>
<dbReference type="RefSeq" id="WP_252852811.1">
    <property type="nucleotide sequence ID" value="NZ_JAMXLR010000038.1"/>
</dbReference>
<accession>A0A9X2JG47</accession>
<feature type="region of interest" description="Disordered" evidence="1">
    <location>
        <begin position="1"/>
        <end position="24"/>
    </location>
</feature>
<evidence type="ECO:0000313" key="3">
    <source>
        <dbReference type="Proteomes" id="UP001155241"/>
    </source>
</evidence>
<sequence length="68" mass="7852">MQDDSERFDMMDRPTAATTMATVDDWHAVDEAADPREDPTPEQIAERCAEVRRGWSKNRTLKRAAWQS</sequence>
<dbReference type="EMBL" id="JAMXLR010000038">
    <property type="protein sequence ID" value="MCO6044695.1"/>
    <property type="molecule type" value="Genomic_DNA"/>
</dbReference>
<keyword evidence="3" id="KW-1185">Reference proteome</keyword>
<dbReference type="Proteomes" id="UP001155241">
    <property type="component" value="Unassembled WGS sequence"/>
</dbReference>
<evidence type="ECO:0000313" key="2">
    <source>
        <dbReference type="EMBL" id="MCO6044695.1"/>
    </source>
</evidence>
<organism evidence="2 3">
    <name type="scientific">Aeoliella straminimaris</name>
    <dbReference type="NCBI Taxonomy" id="2954799"/>
    <lineage>
        <taxon>Bacteria</taxon>
        <taxon>Pseudomonadati</taxon>
        <taxon>Planctomycetota</taxon>
        <taxon>Planctomycetia</taxon>
        <taxon>Pirellulales</taxon>
        <taxon>Lacipirellulaceae</taxon>
        <taxon>Aeoliella</taxon>
    </lineage>
</organism>
<feature type="compositionally biased region" description="Basic and acidic residues" evidence="1">
    <location>
        <begin position="1"/>
        <end position="12"/>
    </location>
</feature>
<gene>
    <name evidence="2" type="ORF">NG895_12325</name>
</gene>
<name>A0A9X2JG47_9BACT</name>
<evidence type="ECO:0000256" key="1">
    <source>
        <dbReference type="SAM" id="MobiDB-lite"/>
    </source>
</evidence>
<dbReference type="AlphaFoldDB" id="A0A9X2JG47"/>
<comment type="caution">
    <text evidence="2">The sequence shown here is derived from an EMBL/GenBank/DDBJ whole genome shotgun (WGS) entry which is preliminary data.</text>
</comment>